<dbReference type="Gene3D" id="1.10.8.60">
    <property type="match status" value="1"/>
</dbReference>
<dbReference type="SUPFAM" id="SSF46689">
    <property type="entry name" value="Homeodomain-like"/>
    <property type="match status" value="1"/>
</dbReference>
<dbReference type="GO" id="GO:0000160">
    <property type="term" value="P:phosphorelay signal transduction system"/>
    <property type="evidence" value="ECO:0007669"/>
    <property type="project" value="InterPro"/>
</dbReference>
<keyword evidence="1" id="KW-0547">Nucleotide-binding</keyword>
<evidence type="ECO:0000259" key="7">
    <source>
        <dbReference type="PROSITE" id="PS50045"/>
    </source>
</evidence>
<evidence type="ECO:0000256" key="4">
    <source>
        <dbReference type="ARBA" id="ARBA00023125"/>
    </source>
</evidence>
<dbReference type="PROSITE" id="PS50110">
    <property type="entry name" value="RESPONSE_REGULATORY"/>
    <property type="match status" value="1"/>
</dbReference>
<sequence>MDPSSTYRIFIVEDDPWYGEILKYHLSLNPDYEISWFTNGEDCLKSIGACLPHLITVDYSLPDTNGAELYRRIRERLPDTPVIIISGQKDVETAVGLLQAGVYDYFVKDERTKNLLWNAVQKIRENQKLKYEIDLLREELGQKYKFGSSIKGNTPAILKVYSLIEKAVRTNISVSITGETGTGKELIAKAIHYQSDRKKKPFVAVNMAAIPHDLVESELFGHEKGAFTGAVSRKIGRFEEANKGTLFLDEIAEMDLVLQSKLLRVLQERELVRVGGNEKVVLDIRLVTASHKNLLEEVKQGRLRQDLYYRLLGLPIDLPPLRERTNDIMLLARYFLDDFCKANRLPAIAITSAATEKLRRYDYPGNVRELKAVIELAAVMCDGAEIKPEDVLMNSDSESLVVDSEEKTLRDYTIQIIKSYLKKHNNNVLLVAEKLDVGKSTIYKMIQNNELSLS</sequence>
<evidence type="ECO:0000256" key="5">
    <source>
        <dbReference type="ARBA" id="ARBA00023163"/>
    </source>
</evidence>
<dbReference type="GO" id="GO:0003677">
    <property type="term" value="F:DNA binding"/>
    <property type="evidence" value="ECO:0007669"/>
    <property type="project" value="UniProtKB-KW"/>
</dbReference>
<dbReference type="Pfam" id="PF25601">
    <property type="entry name" value="AAA_lid_14"/>
    <property type="match status" value="1"/>
</dbReference>
<keyword evidence="10" id="KW-1185">Reference proteome</keyword>
<dbReference type="PROSITE" id="PS50045">
    <property type="entry name" value="SIGMA54_INTERACT_4"/>
    <property type="match status" value="1"/>
</dbReference>
<gene>
    <name evidence="9" type="ORF">CWM47_12695</name>
</gene>
<dbReference type="PROSITE" id="PS00676">
    <property type="entry name" value="SIGMA54_INTERACT_2"/>
    <property type="match status" value="1"/>
</dbReference>
<organism evidence="9 10">
    <name type="scientific">Spirosoma pollinicola</name>
    <dbReference type="NCBI Taxonomy" id="2057025"/>
    <lineage>
        <taxon>Bacteria</taxon>
        <taxon>Pseudomonadati</taxon>
        <taxon>Bacteroidota</taxon>
        <taxon>Cytophagia</taxon>
        <taxon>Cytophagales</taxon>
        <taxon>Cytophagaceae</taxon>
        <taxon>Spirosoma</taxon>
    </lineage>
</organism>
<dbReference type="InterPro" id="IPR003593">
    <property type="entry name" value="AAA+_ATPase"/>
</dbReference>
<feature type="modified residue" description="4-aspartylphosphate" evidence="6">
    <location>
        <position position="58"/>
    </location>
</feature>
<dbReference type="FunFam" id="3.40.50.300:FF:000006">
    <property type="entry name" value="DNA-binding transcriptional regulator NtrC"/>
    <property type="match status" value="1"/>
</dbReference>
<dbReference type="InterPro" id="IPR027417">
    <property type="entry name" value="P-loop_NTPase"/>
</dbReference>
<dbReference type="GO" id="GO:0005524">
    <property type="term" value="F:ATP binding"/>
    <property type="evidence" value="ECO:0007669"/>
    <property type="project" value="UniProtKB-KW"/>
</dbReference>
<dbReference type="SUPFAM" id="SSF52540">
    <property type="entry name" value="P-loop containing nucleoside triphosphate hydrolases"/>
    <property type="match status" value="1"/>
</dbReference>
<keyword evidence="5" id="KW-0804">Transcription</keyword>
<reference evidence="9 10" key="1">
    <citation type="submission" date="2017-11" db="EMBL/GenBank/DDBJ databases">
        <title>Taxonomic description and genome sequences of Spirosoma HA7 sp. nov., isolated from pollen microhabitat of Corylus avellana.</title>
        <authorList>
            <person name="Ambika Manirajan B."/>
            <person name="Suarez C."/>
            <person name="Ratering S."/>
            <person name="Geissler-Plaum R."/>
            <person name="Cardinale M."/>
            <person name="Sylvia S."/>
        </authorList>
    </citation>
    <scope>NUCLEOTIDE SEQUENCE [LARGE SCALE GENOMIC DNA]</scope>
    <source>
        <strain evidence="9 10">HA7</strain>
    </source>
</reference>
<dbReference type="RefSeq" id="WP_100988333.1">
    <property type="nucleotide sequence ID" value="NZ_CP025096.1"/>
</dbReference>
<dbReference type="InterPro" id="IPR001789">
    <property type="entry name" value="Sig_transdc_resp-reg_receiver"/>
</dbReference>
<dbReference type="EMBL" id="CP025096">
    <property type="protein sequence ID" value="AUD02616.1"/>
    <property type="molecule type" value="Genomic_DNA"/>
</dbReference>
<dbReference type="AlphaFoldDB" id="A0A2K8YYA5"/>
<dbReference type="KEGG" id="spir:CWM47_12695"/>
<feature type="domain" description="Sigma-54 factor interaction" evidence="7">
    <location>
        <begin position="150"/>
        <end position="379"/>
    </location>
</feature>
<dbReference type="PROSITE" id="PS00688">
    <property type="entry name" value="SIGMA54_INTERACT_3"/>
    <property type="match status" value="1"/>
</dbReference>
<dbReference type="GO" id="GO:0006355">
    <property type="term" value="P:regulation of DNA-templated transcription"/>
    <property type="evidence" value="ECO:0007669"/>
    <property type="project" value="InterPro"/>
</dbReference>
<keyword evidence="4" id="KW-0238">DNA-binding</keyword>
<dbReference type="Pfam" id="PF00072">
    <property type="entry name" value="Response_reg"/>
    <property type="match status" value="1"/>
</dbReference>
<evidence type="ECO:0000313" key="9">
    <source>
        <dbReference type="EMBL" id="AUD02616.1"/>
    </source>
</evidence>
<evidence type="ECO:0000259" key="8">
    <source>
        <dbReference type="PROSITE" id="PS50110"/>
    </source>
</evidence>
<evidence type="ECO:0000256" key="2">
    <source>
        <dbReference type="ARBA" id="ARBA00022840"/>
    </source>
</evidence>
<keyword evidence="6" id="KW-0597">Phosphoprotein</keyword>
<proteinExistence type="predicted"/>
<evidence type="ECO:0000256" key="3">
    <source>
        <dbReference type="ARBA" id="ARBA00023015"/>
    </source>
</evidence>
<dbReference type="PANTHER" id="PTHR32071">
    <property type="entry name" value="TRANSCRIPTIONAL REGULATORY PROTEIN"/>
    <property type="match status" value="1"/>
</dbReference>
<dbReference type="InterPro" id="IPR058031">
    <property type="entry name" value="AAA_lid_NorR"/>
</dbReference>
<keyword evidence="2" id="KW-0067">ATP-binding</keyword>
<evidence type="ECO:0000313" key="10">
    <source>
        <dbReference type="Proteomes" id="UP000232883"/>
    </source>
</evidence>
<dbReference type="Pfam" id="PF00158">
    <property type="entry name" value="Sigma54_activat"/>
    <property type="match status" value="1"/>
</dbReference>
<dbReference type="SMART" id="SM00382">
    <property type="entry name" value="AAA"/>
    <property type="match status" value="1"/>
</dbReference>
<dbReference type="InterPro" id="IPR009057">
    <property type="entry name" value="Homeodomain-like_sf"/>
</dbReference>
<evidence type="ECO:0000256" key="6">
    <source>
        <dbReference type="PROSITE-ProRule" id="PRU00169"/>
    </source>
</evidence>
<accession>A0A2K8YYA5</accession>
<dbReference type="SUPFAM" id="SSF52172">
    <property type="entry name" value="CheY-like"/>
    <property type="match status" value="1"/>
</dbReference>
<dbReference type="InterPro" id="IPR002078">
    <property type="entry name" value="Sigma_54_int"/>
</dbReference>
<feature type="domain" description="Response regulatory" evidence="8">
    <location>
        <begin position="8"/>
        <end position="123"/>
    </location>
</feature>
<dbReference type="OrthoDB" id="9782110at2"/>
<dbReference type="Gene3D" id="3.40.50.300">
    <property type="entry name" value="P-loop containing nucleotide triphosphate hydrolases"/>
    <property type="match status" value="1"/>
</dbReference>
<name>A0A2K8YYA5_9BACT</name>
<dbReference type="Proteomes" id="UP000232883">
    <property type="component" value="Chromosome"/>
</dbReference>
<dbReference type="InterPro" id="IPR025943">
    <property type="entry name" value="Sigma_54_int_dom_ATP-bd_2"/>
</dbReference>
<dbReference type="SMART" id="SM00448">
    <property type="entry name" value="REC"/>
    <property type="match status" value="1"/>
</dbReference>
<dbReference type="CDD" id="cd00156">
    <property type="entry name" value="REC"/>
    <property type="match status" value="1"/>
</dbReference>
<dbReference type="InterPro" id="IPR025944">
    <property type="entry name" value="Sigma_54_int_dom_CS"/>
</dbReference>
<dbReference type="Gene3D" id="3.40.50.2300">
    <property type="match status" value="1"/>
</dbReference>
<protein>
    <submittedName>
        <fullName evidence="9">Regulator</fullName>
    </submittedName>
</protein>
<keyword evidence="3" id="KW-0805">Transcription regulation</keyword>
<evidence type="ECO:0000256" key="1">
    <source>
        <dbReference type="ARBA" id="ARBA00022741"/>
    </source>
</evidence>
<dbReference type="CDD" id="cd00009">
    <property type="entry name" value="AAA"/>
    <property type="match status" value="1"/>
</dbReference>
<dbReference type="InterPro" id="IPR011006">
    <property type="entry name" value="CheY-like_superfamily"/>
</dbReference>